<dbReference type="PIRSF" id="PIRSF005520">
    <property type="entry name" value="UCP005520"/>
    <property type="match status" value="1"/>
</dbReference>
<proteinExistence type="inferred from homology"/>
<dbReference type="InterPro" id="IPR036389">
    <property type="entry name" value="RNase_III_sf"/>
</dbReference>
<evidence type="ECO:0000313" key="6">
    <source>
        <dbReference type="EMBL" id="MFD1673171.1"/>
    </source>
</evidence>
<dbReference type="PANTHER" id="PTHR34276:SF1">
    <property type="entry name" value="MINI-RIBONUCLEASE 3"/>
    <property type="match status" value="1"/>
</dbReference>
<evidence type="ECO:0000313" key="7">
    <source>
        <dbReference type="Proteomes" id="UP001597079"/>
    </source>
</evidence>
<keyword evidence="3 4" id="KW-0378">Hydrolase</keyword>
<evidence type="ECO:0000256" key="1">
    <source>
        <dbReference type="ARBA" id="ARBA00022722"/>
    </source>
</evidence>
<sequence length="136" mass="15432">MKQEWRVEALSPLGLAFVGDAIWEVYARQHCLNQGVRKPNDLHRLCTRYVSARAQANALAHLMPMLAEAEANVVRRGRNSKSAHVRRNVDVIVYRHSTGFEALIGHLYGSGQVERLEEIVREALAFLDEPEKELSK</sequence>
<dbReference type="SUPFAM" id="SSF69065">
    <property type="entry name" value="RNase III domain-like"/>
    <property type="match status" value="1"/>
</dbReference>
<feature type="active site" evidence="4">
    <location>
        <position position="20"/>
    </location>
</feature>
<keyword evidence="7" id="KW-1185">Reference proteome</keyword>
<dbReference type="HAMAP" id="MF_01468">
    <property type="entry name" value="RNase_Mini_III"/>
    <property type="match status" value="1"/>
</dbReference>
<keyword evidence="4" id="KW-0694">RNA-binding</keyword>
<feature type="domain" description="RNase III" evidence="5">
    <location>
        <begin position="15"/>
        <end position="110"/>
    </location>
</feature>
<evidence type="ECO:0000256" key="3">
    <source>
        <dbReference type="ARBA" id="ARBA00022801"/>
    </source>
</evidence>
<comment type="similarity">
    <text evidence="4">Belongs to the MrnC RNase family.</text>
</comment>
<organism evidence="6 7">
    <name type="scientific">Alicyclobacillus fodiniaquatilis</name>
    <dbReference type="NCBI Taxonomy" id="1661150"/>
    <lineage>
        <taxon>Bacteria</taxon>
        <taxon>Bacillati</taxon>
        <taxon>Bacillota</taxon>
        <taxon>Bacilli</taxon>
        <taxon>Bacillales</taxon>
        <taxon>Alicyclobacillaceae</taxon>
        <taxon>Alicyclobacillus</taxon>
    </lineage>
</organism>
<comment type="caution">
    <text evidence="6">The sequence shown here is derived from an EMBL/GenBank/DDBJ whole genome shotgun (WGS) entry which is preliminary data.</text>
</comment>
<keyword evidence="2 4" id="KW-0255">Endonuclease</keyword>
<dbReference type="EMBL" id="JBHUCX010000001">
    <property type="protein sequence ID" value="MFD1673171.1"/>
    <property type="molecule type" value="Genomic_DNA"/>
</dbReference>
<comment type="subcellular location">
    <subcellularLocation>
        <location evidence="4">Cytoplasm</location>
    </subcellularLocation>
</comment>
<keyword evidence="4" id="KW-0699">rRNA-binding</keyword>
<dbReference type="EC" id="3.1.26.-" evidence="4"/>
<keyword evidence="4" id="KW-0460">Magnesium</keyword>
<evidence type="ECO:0000256" key="4">
    <source>
        <dbReference type="HAMAP-Rule" id="MF_01468"/>
    </source>
</evidence>
<comment type="function">
    <text evidence="4">Involved in correct processing of both the 5' and 3' ends of 23S rRNA precursor. Processes 30S rRNA precursor transcript even in absence of ribonuclease 3 (Rnc); Rnc processes 30S rRNA into smaller rRNA precursors.</text>
</comment>
<dbReference type="RefSeq" id="WP_377940507.1">
    <property type="nucleotide sequence ID" value="NZ_JBHUCX010000001.1"/>
</dbReference>
<accession>A0ABW4JA02</accession>
<dbReference type="InterPro" id="IPR008226">
    <property type="entry name" value="Mini3_fam"/>
</dbReference>
<dbReference type="PANTHER" id="PTHR34276">
    <property type="entry name" value="MINI-RIBONUCLEASE 3"/>
    <property type="match status" value="1"/>
</dbReference>
<reference evidence="7" key="1">
    <citation type="journal article" date="2019" name="Int. J. Syst. Evol. Microbiol.">
        <title>The Global Catalogue of Microorganisms (GCM) 10K type strain sequencing project: providing services to taxonomists for standard genome sequencing and annotation.</title>
        <authorList>
            <consortium name="The Broad Institute Genomics Platform"/>
            <consortium name="The Broad Institute Genome Sequencing Center for Infectious Disease"/>
            <person name="Wu L."/>
            <person name="Ma J."/>
        </authorList>
    </citation>
    <scope>NUCLEOTIDE SEQUENCE [LARGE SCALE GENOMIC DNA]</scope>
    <source>
        <strain evidence="7">CGMCC 1.12286</strain>
    </source>
</reference>
<keyword evidence="4" id="KW-0690">Ribosome biogenesis</keyword>
<evidence type="ECO:0000259" key="5">
    <source>
        <dbReference type="Pfam" id="PF00636"/>
    </source>
</evidence>
<gene>
    <name evidence="4" type="primary">mrnC</name>
    <name evidence="6" type="ORF">ACFSB2_00350</name>
</gene>
<comment type="cofactor">
    <cofactor evidence="4">
        <name>Mg(2+)</name>
        <dbReference type="ChEBI" id="CHEBI:18420"/>
    </cofactor>
</comment>
<dbReference type="InterPro" id="IPR000999">
    <property type="entry name" value="RNase_III_dom"/>
</dbReference>
<protein>
    <recommendedName>
        <fullName evidence="4">Mini-ribonuclease 3</fullName>
        <shortName evidence="4">Mini-3</shortName>
        <shortName evidence="4">Mini-RNase 3</shortName>
        <ecNumber evidence="4">3.1.26.-</ecNumber>
    </recommendedName>
    <alternativeName>
        <fullName evidence="4">Mini-RNase III</fullName>
        <shortName evidence="4">Mini-III</shortName>
    </alternativeName>
</protein>
<name>A0ABW4JA02_9BACL</name>
<keyword evidence="1 4" id="KW-0540">Nuclease</keyword>
<evidence type="ECO:0000256" key="2">
    <source>
        <dbReference type="ARBA" id="ARBA00022759"/>
    </source>
</evidence>
<keyword evidence="4" id="KW-0698">rRNA processing</keyword>
<dbReference type="Gene3D" id="1.10.1520.10">
    <property type="entry name" value="Ribonuclease III domain"/>
    <property type="match status" value="1"/>
</dbReference>
<comment type="subunit">
    <text evidence="4">Homodimer.</text>
</comment>
<dbReference type="Proteomes" id="UP001597079">
    <property type="component" value="Unassembled WGS sequence"/>
</dbReference>
<dbReference type="Pfam" id="PF00636">
    <property type="entry name" value="Ribonuclease_3"/>
    <property type="match status" value="1"/>
</dbReference>
<keyword evidence="4" id="KW-0963">Cytoplasm</keyword>